<name>A0A544TCS6_9BACI</name>
<sequence length="219" mass="25165">MKKKLLLVGSFALLITLLFIAPRNYSSILPVFQLTEKPTVISKGTYGKTVTIDLTFGKEEIETLLKDLEAPYPHFFISTEWMERSAPIIKIMQDKHIPIGLLGQDGATYIENPDLFQKEVEQFDKAMGEKPLWFRTKDYQFPVEVQEIAWDQEVNLLSSSKYWNGEVPVLSKGDVLSVPLHQEERVDIKQLTKLLKSQSFLPIEQNIFGLKMNTKTFPE</sequence>
<dbReference type="Proteomes" id="UP000317316">
    <property type="component" value="Unassembled WGS sequence"/>
</dbReference>
<proteinExistence type="predicted"/>
<evidence type="ECO:0000313" key="2">
    <source>
        <dbReference type="Proteomes" id="UP000317316"/>
    </source>
</evidence>
<dbReference type="EMBL" id="VDGH01000003">
    <property type="protein sequence ID" value="TQR15253.1"/>
    <property type="molecule type" value="Genomic_DNA"/>
</dbReference>
<organism evidence="1 2">
    <name type="scientific">Psychrobacillus lasiicapitis</name>
    <dbReference type="NCBI Taxonomy" id="1636719"/>
    <lineage>
        <taxon>Bacteria</taxon>
        <taxon>Bacillati</taxon>
        <taxon>Bacillota</taxon>
        <taxon>Bacilli</taxon>
        <taxon>Bacillales</taxon>
        <taxon>Bacillaceae</taxon>
        <taxon>Psychrobacillus</taxon>
    </lineage>
</organism>
<evidence type="ECO:0008006" key="3">
    <source>
        <dbReference type="Google" id="ProtNLM"/>
    </source>
</evidence>
<evidence type="ECO:0000313" key="1">
    <source>
        <dbReference type="EMBL" id="TQR15253.1"/>
    </source>
</evidence>
<reference evidence="1 2" key="1">
    <citation type="submission" date="2019-05" db="EMBL/GenBank/DDBJ databases">
        <title>Psychrobacillus vulpis sp. nov., a new species isolated from feces of a red fox that inhabits in The Tablas de Daimiel Natural Park, Albacete, Spain.</title>
        <authorList>
            <person name="Rodriguez M."/>
            <person name="Reina J.C."/>
            <person name="Bejar V."/>
            <person name="Llamas I."/>
        </authorList>
    </citation>
    <scope>NUCLEOTIDE SEQUENCE [LARGE SCALE GENOMIC DNA]</scope>
    <source>
        <strain evidence="1 2">NEAU-3TGS17</strain>
    </source>
</reference>
<protein>
    <recommendedName>
        <fullName evidence="3">Polysaccharide deacetylase family protein</fullName>
    </recommendedName>
</protein>
<dbReference type="OrthoDB" id="2449513at2"/>
<comment type="caution">
    <text evidence="1">The sequence shown here is derived from an EMBL/GenBank/DDBJ whole genome shotgun (WGS) entry which is preliminary data.</text>
</comment>
<dbReference type="RefSeq" id="WP_142538220.1">
    <property type="nucleotide sequence ID" value="NZ_BMIE01000009.1"/>
</dbReference>
<dbReference type="AlphaFoldDB" id="A0A544TCS6"/>
<accession>A0A544TCS6</accession>
<keyword evidence="2" id="KW-1185">Reference proteome</keyword>
<gene>
    <name evidence="1" type="ORF">FG382_07230</name>
</gene>